<name>A0A9Y2ERJ6_9FIRM</name>
<organism evidence="1 2">
    <name type="scientific">Selenobaculum gibii</name>
    <dbReference type="NCBI Taxonomy" id="3054208"/>
    <lineage>
        <taxon>Bacteria</taxon>
        <taxon>Bacillati</taxon>
        <taxon>Bacillota</taxon>
        <taxon>Negativicutes</taxon>
        <taxon>Selenomonadales</taxon>
        <taxon>Selenomonadaceae</taxon>
        <taxon>Selenobaculum</taxon>
    </lineage>
</organism>
<dbReference type="Proteomes" id="UP001243623">
    <property type="component" value="Chromosome"/>
</dbReference>
<dbReference type="AlphaFoldDB" id="A0A9Y2ERJ6"/>
<dbReference type="InterPro" id="IPR053842">
    <property type="entry name" value="NikA-like"/>
</dbReference>
<dbReference type="RefSeq" id="WP_147669796.1">
    <property type="nucleotide sequence ID" value="NZ_CP120678.1"/>
</dbReference>
<dbReference type="KEGG" id="sgbi:P3F81_08140"/>
<proteinExistence type="predicted"/>
<dbReference type="EMBL" id="CP120678">
    <property type="protein sequence ID" value="WIW69888.1"/>
    <property type="molecule type" value="Genomic_DNA"/>
</dbReference>
<protein>
    <submittedName>
        <fullName evidence="1">Uncharacterized protein</fullName>
    </submittedName>
</protein>
<gene>
    <name evidence="1" type="ORF">P3F81_08140</name>
</gene>
<evidence type="ECO:0000313" key="1">
    <source>
        <dbReference type="EMBL" id="WIW69888.1"/>
    </source>
</evidence>
<evidence type="ECO:0000313" key="2">
    <source>
        <dbReference type="Proteomes" id="UP001243623"/>
    </source>
</evidence>
<dbReference type="Pfam" id="PF21983">
    <property type="entry name" value="NikA-like"/>
    <property type="match status" value="1"/>
</dbReference>
<accession>A0A9Y2ERJ6</accession>
<keyword evidence="2" id="KW-1185">Reference proteome</keyword>
<sequence>MKKHQQIYESKISTQKKFKKSFRLNEVEEKKFQKLLKSSGLNQTDFIKNSCLNNQIHAIPHASEIARTLAGLHNKTNSLNDDTVAQEIKNQISYLGMLITNQPIKPFFICNKIRK</sequence>
<reference evidence="1" key="1">
    <citation type="submission" date="2023-03" db="EMBL/GenBank/DDBJ databases">
        <title>Selenobaculum gbiensis gen. nov. sp. nov., a new bacterium isolated from the gut microbiota of IBD patient.</title>
        <authorList>
            <person name="Yeo S."/>
            <person name="Park H."/>
            <person name="Huh C.S."/>
        </authorList>
    </citation>
    <scope>NUCLEOTIDE SEQUENCE</scope>
    <source>
        <strain evidence="1">ICN-92133</strain>
    </source>
</reference>